<sequence>MELRGAVAVVTGASSGIGAATALALHDAGATLVLHGRDTARLAELAERTGGAVVTGDLADVAAVPALAEEMLARFGRVDVLVNNAGVGWAGPFGEMTAQDVRRVVDVNLTAPIELTRALLPALRVRPAARVVFVTSIAGRTGVAGESVYSAVKAGLDGFAESLRFELAGTAVRIGVVVPGVVDTEFFARRGRPYERSSPRPVPAARVAAAVLRAAREDRADQYVPRWLRLPVLVRGVLPGVYRGLAARFGGSG</sequence>
<evidence type="ECO:0000256" key="3">
    <source>
        <dbReference type="RuleBase" id="RU000363"/>
    </source>
</evidence>
<name>A0A558A411_9PSEU</name>
<dbReference type="PRINTS" id="PR00080">
    <property type="entry name" value="SDRFAMILY"/>
</dbReference>
<dbReference type="SMART" id="SM00822">
    <property type="entry name" value="PKS_KR"/>
    <property type="match status" value="1"/>
</dbReference>
<organism evidence="5 6">
    <name type="scientific">Amycolatopsis acidiphila</name>
    <dbReference type="NCBI Taxonomy" id="715473"/>
    <lineage>
        <taxon>Bacteria</taxon>
        <taxon>Bacillati</taxon>
        <taxon>Actinomycetota</taxon>
        <taxon>Actinomycetes</taxon>
        <taxon>Pseudonocardiales</taxon>
        <taxon>Pseudonocardiaceae</taxon>
        <taxon>Amycolatopsis</taxon>
    </lineage>
</organism>
<dbReference type="AlphaFoldDB" id="A0A558A411"/>
<dbReference type="CDD" id="cd05233">
    <property type="entry name" value="SDR_c"/>
    <property type="match status" value="1"/>
</dbReference>
<accession>A0A558A411</accession>
<protein>
    <submittedName>
        <fullName evidence="5">SDR family oxidoreductase</fullName>
    </submittedName>
</protein>
<dbReference type="Gene3D" id="3.40.50.720">
    <property type="entry name" value="NAD(P)-binding Rossmann-like Domain"/>
    <property type="match status" value="1"/>
</dbReference>
<evidence type="ECO:0000313" key="5">
    <source>
        <dbReference type="EMBL" id="TVT18990.1"/>
    </source>
</evidence>
<dbReference type="EMBL" id="VJZA01000053">
    <property type="protein sequence ID" value="TVT18990.1"/>
    <property type="molecule type" value="Genomic_DNA"/>
</dbReference>
<comment type="caution">
    <text evidence="5">The sequence shown here is derived from an EMBL/GenBank/DDBJ whole genome shotgun (WGS) entry which is preliminary data.</text>
</comment>
<evidence type="ECO:0000256" key="1">
    <source>
        <dbReference type="ARBA" id="ARBA00006484"/>
    </source>
</evidence>
<dbReference type="GO" id="GO:0016020">
    <property type="term" value="C:membrane"/>
    <property type="evidence" value="ECO:0007669"/>
    <property type="project" value="TreeGrafter"/>
</dbReference>
<dbReference type="RefSeq" id="WP_144642514.1">
    <property type="nucleotide sequence ID" value="NZ_BNAX01000001.1"/>
</dbReference>
<dbReference type="PANTHER" id="PTHR44196">
    <property type="entry name" value="DEHYDROGENASE/REDUCTASE SDR FAMILY MEMBER 7B"/>
    <property type="match status" value="1"/>
</dbReference>
<proteinExistence type="inferred from homology"/>
<dbReference type="OrthoDB" id="5178125at2"/>
<feature type="domain" description="Ketoreductase" evidence="4">
    <location>
        <begin position="6"/>
        <end position="177"/>
    </location>
</feature>
<reference evidence="5 6" key="1">
    <citation type="submission" date="2019-07" db="EMBL/GenBank/DDBJ databases">
        <title>New species of Amycolatopsis and Streptomyces.</title>
        <authorList>
            <person name="Duangmal K."/>
            <person name="Teo W.F.A."/>
            <person name="Lipun K."/>
        </authorList>
    </citation>
    <scope>NUCLEOTIDE SEQUENCE [LARGE SCALE GENOMIC DNA]</scope>
    <source>
        <strain evidence="5 6">JCM 30562</strain>
    </source>
</reference>
<evidence type="ECO:0000313" key="6">
    <source>
        <dbReference type="Proteomes" id="UP000318578"/>
    </source>
</evidence>
<dbReference type="Proteomes" id="UP000318578">
    <property type="component" value="Unassembled WGS sequence"/>
</dbReference>
<dbReference type="InterPro" id="IPR036291">
    <property type="entry name" value="NAD(P)-bd_dom_sf"/>
</dbReference>
<dbReference type="InterPro" id="IPR002347">
    <property type="entry name" value="SDR_fam"/>
</dbReference>
<comment type="similarity">
    <text evidence="1 3">Belongs to the short-chain dehydrogenases/reductases (SDR) family.</text>
</comment>
<dbReference type="PRINTS" id="PR00081">
    <property type="entry name" value="GDHRDH"/>
</dbReference>
<dbReference type="SUPFAM" id="SSF51735">
    <property type="entry name" value="NAD(P)-binding Rossmann-fold domains"/>
    <property type="match status" value="1"/>
</dbReference>
<dbReference type="Pfam" id="PF00106">
    <property type="entry name" value="adh_short"/>
    <property type="match status" value="1"/>
</dbReference>
<gene>
    <name evidence="5" type="ORF">FNH06_25900</name>
</gene>
<dbReference type="PANTHER" id="PTHR44196:SF1">
    <property type="entry name" value="DEHYDROGENASE_REDUCTASE SDR FAMILY MEMBER 7B"/>
    <property type="match status" value="1"/>
</dbReference>
<evidence type="ECO:0000259" key="4">
    <source>
        <dbReference type="SMART" id="SM00822"/>
    </source>
</evidence>
<keyword evidence="2" id="KW-0560">Oxidoreductase</keyword>
<evidence type="ECO:0000256" key="2">
    <source>
        <dbReference type="ARBA" id="ARBA00023002"/>
    </source>
</evidence>
<keyword evidence="6" id="KW-1185">Reference proteome</keyword>
<dbReference type="InterPro" id="IPR057326">
    <property type="entry name" value="KR_dom"/>
</dbReference>
<dbReference type="GO" id="GO:0016491">
    <property type="term" value="F:oxidoreductase activity"/>
    <property type="evidence" value="ECO:0007669"/>
    <property type="project" value="UniProtKB-KW"/>
</dbReference>